<dbReference type="Gramene" id="C.cajan_20292.t">
    <property type="protein sequence ID" value="C.cajan_20292.t"/>
    <property type="gene ID" value="C.cajan_20292"/>
</dbReference>
<evidence type="ECO:0000259" key="1">
    <source>
        <dbReference type="Pfam" id="PF03732"/>
    </source>
</evidence>
<keyword evidence="3" id="KW-1185">Reference proteome</keyword>
<dbReference type="Proteomes" id="UP000075243">
    <property type="component" value="Chromosome 1"/>
</dbReference>
<dbReference type="InterPro" id="IPR005162">
    <property type="entry name" value="Retrotrans_gag_dom"/>
</dbReference>
<evidence type="ECO:0000313" key="3">
    <source>
        <dbReference type="Proteomes" id="UP000075243"/>
    </source>
</evidence>
<sequence length="172" mass="19755">MNLYIDDDAIMCRVFPTSLKGPALNWYTQLPPRSISTFDELSRRFAAQYATSRPHHITSAALANLQQGETNPVDELIELQIGQNLDQCTKVSQNISLELCQQIIAEVHKNANLFAWSSADMPGISPNHIYHRLAIHKEVKPIAQCWRYNQIWMYPPDEDKTTFITDRANFCY</sequence>
<proteinExistence type="predicted"/>
<dbReference type="Pfam" id="PF03732">
    <property type="entry name" value="Retrotrans_gag"/>
    <property type="match status" value="1"/>
</dbReference>
<accession>A0A151UBF0</accession>
<feature type="domain" description="Retrotransposon gag" evidence="1">
    <location>
        <begin position="14"/>
        <end position="76"/>
    </location>
</feature>
<gene>
    <name evidence="2" type="ORF">KK1_020896</name>
</gene>
<dbReference type="PANTHER" id="PTHR33223">
    <property type="entry name" value="CCHC-TYPE DOMAIN-CONTAINING PROTEIN"/>
    <property type="match status" value="1"/>
</dbReference>
<organism evidence="2 3">
    <name type="scientific">Cajanus cajan</name>
    <name type="common">Pigeon pea</name>
    <name type="synonym">Cajanus indicus</name>
    <dbReference type="NCBI Taxonomy" id="3821"/>
    <lineage>
        <taxon>Eukaryota</taxon>
        <taxon>Viridiplantae</taxon>
        <taxon>Streptophyta</taxon>
        <taxon>Embryophyta</taxon>
        <taxon>Tracheophyta</taxon>
        <taxon>Spermatophyta</taxon>
        <taxon>Magnoliopsida</taxon>
        <taxon>eudicotyledons</taxon>
        <taxon>Gunneridae</taxon>
        <taxon>Pentapetalae</taxon>
        <taxon>rosids</taxon>
        <taxon>fabids</taxon>
        <taxon>Fabales</taxon>
        <taxon>Fabaceae</taxon>
        <taxon>Papilionoideae</taxon>
        <taxon>50 kb inversion clade</taxon>
        <taxon>NPAAA clade</taxon>
        <taxon>indigoferoid/millettioid clade</taxon>
        <taxon>Phaseoleae</taxon>
        <taxon>Cajanus</taxon>
    </lineage>
</organism>
<dbReference type="AlphaFoldDB" id="A0A151UBF0"/>
<dbReference type="EMBL" id="CM003603">
    <property type="protein sequence ID" value="KYP76645.1"/>
    <property type="molecule type" value="Genomic_DNA"/>
</dbReference>
<name>A0A151UBF0_CAJCA</name>
<reference evidence="2 3" key="1">
    <citation type="journal article" date="2012" name="Nat. Biotechnol.">
        <title>Draft genome sequence of pigeonpea (Cajanus cajan), an orphan legume crop of resource-poor farmers.</title>
        <authorList>
            <person name="Varshney R.K."/>
            <person name="Chen W."/>
            <person name="Li Y."/>
            <person name="Bharti A.K."/>
            <person name="Saxena R.K."/>
            <person name="Schlueter J.A."/>
            <person name="Donoghue M.T."/>
            <person name="Azam S."/>
            <person name="Fan G."/>
            <person name="Whaley A.M."/>
            <person name="Farmer A.D."/>
            <person name="Sheridan J."/>
            <person name="Iwata A."/>
            <person name="Tuteja R."/>
            <person name="Penmetsa R.V."/>
            <person name="Wu W."/>
            <person name="Upadhyaya H.D."/>
            <person name="Yang S.P."/>
            <person name="Shah T."/>
            <person name="Saxena K.B."/>
            <person name="Michael T."/>
            <person name="McCombie W.R."/>
            <person name="Yang B."/>
            <person name="Zhang G."/>
            <person name="Yang H."/>
            <person name="Wang J."/>
            <person name="Spillane C."/>
            <person name="Cook D.R."/>
            <person name="May G.D."/>
            <person name="Xu X."/>
            <person name="Jackson S.A."/>
        </authorList>
    </citation>
    <scope>NUCLEOTIDE SEQUENCE [LARGE SCALE GENOMIC DNA]</scope>
    <source>
        <strain evidence="3">cv. Asha</strain>
    </source>
</reference>
<evidence type="ECO:0000313" key="2">
    <source>
        <dbReference type="EMBL" id="KYP76645.1"/>
    </source>
</evidence>
<protein>
    <recommendedName>
        <fullName evidence="1">Retrotransposon gag domain-containing protein</fullName>
    </recommendedName>
</protein>
<dbReference type="PANTHER" id="PTHR33223:SF10">
    <property type="entry name" value="AMINOTRANSFERASE-LIKE PLANT MOBILE DOMAIN-CONTAINING PROTEIN"/>
    <property type="match status" value="1"/>
</dbReference>